<accession>A0AAD2CV40</accession>
<keyword evidence="2" id="KW-0472">Membrane</keyword>
<dbReference type="AlphaFoldDB" id="A0AAD2CV40"/>
<feature type="transmembrane region" description="Helical" evidence="2">
    <location>
        <begin position="39"/>
        <end position="58"/>
    </location>
</feature>
<proteinExistence type="predicted"/>
<feature type="region of interest" description="Disordered" evidence="1">
    <location>
        <begin position="1"/>
        <end position="32"/>
    </location>
</feature>
<feature type="region of interest" description="Disordered" evidence="1">
    <location>
        <begin position="89"/>
        <end position="140"/>
    </location>
</feature>
<name>A0AAD2CV40_9STRA</name>
<feature type="compositionally biased region" description="Polar residues" evidence="1">
    <location>
        <begin position="197"/>
        <end position="207"/>
    </location>
</feature>
<protein>
    <submittedName>
        <fullName evidence="3">Uncharacterized protein</fullName>
    </submittedName>
</protein>
<keyword evidence="2" id="KW-1133">Transmembrane helix</keyword>
<sequence length="850" mass="93806">MSENDLAGLDSGVQQPLIDSGSNGTKPSSPMDKDPAAKFRFLISIVGILFLACCMYFWNEHMAQSFDVQSMQTKSGQATKKYPAVVTSAPIQSPPVEAPSPKEATEPDIPSESPPIAAPVESVKETQPPALETEAPNDTIDKATDAPALETEAPNNTTDKASEAPALETEALNNTIDKATEAPAEASPATETDSLAEESSATKSTPIESDGTCDALCDKREEARISKFGGDLLNVTDVVRMAKQAKDEAIANIRELYGTYFDDIFVKSASEAPRERYIGLKPIDKEKSPYRLRRKLKLKVLRAMEEVRETESNVLGCDCVQRQGKATGSPDESVESIPDFYGQYVFANGGHSQAAAHGNPYSESYTAVLTEDLKPVWKAMGIDFVGRNYAVGGMPATPIMSTCSKEIFGTDIDFLVWNYGMTDKNRESTMYYLYRAAVNPGRPAFLIIDPMHHDSNAAGLVTQGSLSIHSSKVETKNVPDSSPDGIPLSQKEMDAMPPLLQYLKVNKALEGSNKWSCTKAMKDAGSDCKCWDLGGRTGWHAGYKLHALQGRQISLPFMNMLDDALEEIIQSPKDAATLLSEIEEEENAEFENFISLPVIGKDGGKGSYDMFSESLGLDLLETWFKGPSICRTAQLPAESRFLGITTNTNKTGSVARCGEETYDTGIMIDRNQYPDTGYTYPEGIEPVPGEFSIIGWSAGRYCADEEDCPEIVQPDYPDWFWGVWKDGKTSTTFPNEKEKEYYGYDADKFKGIIGLIPTLFPEIYQKNTPYIDFKMKDFRDHVKMKVNGKSVAKYRPLLKMVILEDENGSVQWPPNENGQYILEFEAFGVMEIDNRTSAEHRLRLSGFVLY</sequence>
<evidence type="ECO:0000256" key="1">
    <source>
        <dbReference type="SAM" id="MobiDB-lite"/>
    </source>
</evidence>
<keyword evidence="4" id="KW-1185">Reference proteome</keyword>
<feature type="compositionally biased region" description="Low complexity" evidence="1">
    <location>
        <begin position="181"/>
        <end position="192"/>
    </location>
</feature>
<dbReference type="Proteomes" id="UP001295423">
    <property type="component" value="Unassembled WGS sequence"/>
</dbReference>
<evidence type="ECO:0000313" key="4">
    <source>
        <dbReference type="Proteomes" id="UP001295423"/>
    </source>
</evidence>
<feature type="region of interest" description="Disordered" evidence="1">
    <location>
        <begin position="181"/>
        <end position="213"/>
    </location>
</feature>
<dbReference type="EMBL" id="CAKOGP040001335">
    <property type="protein sequence ID" value="CAJ1945090.1"/>
    <property type="molecule type" value="Genomic_DNA"/>
</dbReference>
<organism evidence="3 4">
    <name type="scientific">Cylindrotheca closterium</name>
    <dbReference type="NCBI Taxonomy" id="2856"/>
    <lineage>
        <taxon>Eukaryota</taxon>
        <taxon>Sar</taxon>
        <taxon>Stramenopiles</taxon>
        <taxon>Ochrophyta</taxon>
        <taxon>Bacillariophyta</taxon>
        <taxon>Bacillariophyceae</taxon>
        <taxon>Bacillariophycidae</taxon>
        <taxon>Bacillariales</taxon>
        <taxon>Bacillariaceae</taxon>
        <taxon>Cylindrotheca</taxon>
    </lineage>
</organism>
<reference evidence="3" key="1">
    <citation type="submission" date="2023-08" db="EMBL/GenBank/DDBJ databases">
        <authorList>
            <person name="Audoor S."/>
            <person name="Bilcke G."/>
        </authorList>
    </citation>
    <scope>NUCLEOTIDE SEQUENCE</scope>
</reference>
<comment type="caution">
    <text evidence="3">The sequence shown here is derived from an EMBL/GenBank/DDBJ whole genome shotgun (WGS) entry which is preliminary data.</text>
</comment>
<gene>
    <name evidence="3" type="ORF">CYCCA115_LOCUS9234</name>
</gene>
<evidence type="ECO:0000313" key="3">
    <source>
        <dbReference type="EMBL" id="CAJ1945090.1"/>
    </source>
</evidence>
<evidence type="ECO:0000256" key="2">
    <source>
        <dbReference type="SAM" id="Phobius"/>
    </source>
</evidence>
<keyword evidence="2" id="KW-0812">Transmembrane</keyword>